<dbReference type="Pfam" id="PF08241">
    <property type="entry name" value="Methyltransf_11"/>
    <property type="match status" value="1"/>
</dbReference>
<feature type="domain" description="Methyltransferase type 11" evidence="1">
    <location>
        <begin position="74"/>
        <end position="172"/>
    </location>
</feature>
<reference evidence="2 3" key="1">
    <citation type="journal article" date="2014" name="BMC Genomics">
        <title>Comparison of environmental and isolate Sulfobacillus genomes reveals diverse carbon, sulfur, nitrogen, and hydrogen metabolisms.</title>
        <authorList>
            <person name="Justice N.B."/>
            <person name="Norman A."/>
            <person name="Brown C.T."/>
            <person name="Singh A."/>
            <person name="Thomas B.C."/>
            <person name="Banfield J.F."/>
        </authorList>
    </citation>
    <scope>NUCLEOTIDE SEQUENCE [LARGE SCALE GENOMIC DNA]</scope>
    <source>
        <strain evidence="2">AMDSBA1</strain>
    </source>
</reference>
<evidence type="ECO:0000313" key="2">
    <source>
        <dbReference type="EMBL" id="PSR30571.1"/>
    </source>
</evidence>
<proteinExistence type="predicted"/>
<sequence>MMGIRSLATMIGIDLRCGYVTFSFVEQLDALCWDLLNRLSPSEQWLLRQTLYTAPVRRQAIAALPFERGQTIADLGTGYGVMALEMAQALGVHVVGVDIDNHVITHARALVRSVYGHEDPVTFMAADAYRLPFSDQSLDGVTARFLFQHLDKPLLLSREIHRVLKPGAAVFIEDVDDGFTVEFPTLPDSWQLVIKAFQTLQSLRGGDRFIGRKISSFVHQAGLIVDSVQIHPVVQFSVQDPNDISHQFERERIEQVLPELFSHNLLTEFQWQTALEDLQATQGEWILQSISGFRVVGHRPD</sequence>
<name>A0A2T2X7T6_9FIRM</name>
<dbReference type="InterPro" id="IPR013216">
    <property type="entry name" value="Methyltransf_11"/>
</dbReference>
<dbReference type="EMBL" id="PXYT01000009">
    <property type="protein sequence ID" value="PSR30571.1"/>
    <property type="molecule type" value="Genomic_DNA"/>
</dbReference>
<accession>A0A2T2X7T6</accession>
<organism evidence="2 3">
    <name type="scientific">Sulfobacillus benefaciens</name>
    <dbReference type="NCBI Taxonomy" id="453960"/>
    <lineage>
        <taxon>Bacteria</taxon>
        <taxon>Bacillati</taxon>
        <taxon>Bacillota</taxon>
        <taxon>Clostridia</taxon>
        <taxon>Eubacteriales</taxon>
        <taxon>Clostridiales Family XVII. Incertae Sedis</taxon>
        <taxon>Sulfobacillus</taxon>
    </lineage>
</organism>
<dbReference type="InterPro" id="IPR029063">
    <property type="entry name" value="SAM-dependent_MTases_sf"/>
</dbReference>
<dbReference type="GO" id="GO:0008757">
    <property type="term" value="F:S-adenosylmethionine-dependent methyltransferase activity"/>
    <property type="evidence" value="ECO:0007669"/>
    <property type="project" value="InterPro"/>
</dbReference>
<dbReference type="AlphaFoldDB" id="A0A2T2X7T6"/>
<dbReference type="CDD" id="cd02440">
    <property type="entry name" value="AdoMet_MTases"/>
    <property type="match status" value="1"/>
</dbReference>
<protein>
    <recommendedName>
        <fullName evidence="1">Methyltransferase type 11 domain-containing protein</fullName>
    </recommendedName>
</protein>
<gene>
    <name evidence="2" type="ORF">C7B43_05695</name>
</gene>
<evidence type="ECO:0000313" key="3">
    <source>
        <dbReference type="Proteomes" id="UP000242699"/>
    </source>
</evidence>
<comment type="caution">
    <text evidence="2">The sequence shown here is derived from an EMBL/GenBank/DDBJ whole genome shotgun (WGS) entry which is preliminary data.</text>
</comment>
<dbReference type="Proteomes" id="UP000242699">
    <property type="component" value="Unassembled WGS sequence"/>
</dbReference>
<dbReference type="PANTHER" id="PTHR43591">
    <property type="entry name" value="METHYLTRANSFERASE"/>
    <property type="match status" value="1"/>
</dbReference>
<dbReference type="Gene3D" id="3.40.50.150">
    <property type="entry name" value="Vaccinia Virus protein VP39"/>
    <property type="match status" value="1"/>
</dbReference>
<evidence type="ECO:0000259" key="1">
    <source>
        <dbReference type="Pfam" id="PF08241"/>
    </source>
</evidence>
<dbReference type="PANTHER" id="PTHR43591:SF24">
    <property type="entry name" value="2-METHOXY-6-POLYPRENYL-1,4-BENZOQUINOL METHYLASE, MITOCHONDRIAL"/>
    <property type="match status" value="1"/>
</dbReference>
<dbReference type="SUPFAM" id="SSF53335">
    <property type="entry name" value="S-adenosyl-L-methionine-dependent methyltransferases"/>
    <property type="match status" value="1"/>
</dbReference>